<keyword evidence="2" id="KW-1185">Reference proteome</keyword>
<protein>
    <submittedName>
        <fullName evidence="1">Uncharacterized protein</fullName>
    </submittedName>
</protein>
<comment type="caution">
    <text evidence="1">The sequence shown here is derived from an EMBL/GenBank/DDBJ whole genome shotgun (WGS) entry which is preliminary data.</text>
</comment>
<dbReference type="EMBL" id="JAPDGR010005170">
    <property type="protein sequence ID" value="KAJ2966307.1"/>
    <property type="molecule type" value="Genomic_DNA"/>
</dbReference>
<sequence length="289" mass="32920">MGPPDPSSPPTARTRARADFAFDFHRFLEQLKHKKADPVARYLKSFLNEFGKRQWMVHEQVKIIGDFLAFIANKMAQCEVWRDVSDAEFDNAREGMEKLVMNRLYSQTFSPAIPAPQPIPGAKPKKRGGDPPMGPGRKGQHQEDIERDDILAQKISIYGWVREEHLDIPPITDSGKRFLALAQQELLKIRSYRAPRDKIICVLNCCKVIFDHLVSNVQYILRFRNQEKLGGEAGYYLSSLMGAVQFIENMDRTTLTISDEDFEQNVEAAVSAIAEKHRADEAIFNKAVL</sequence>
<organism evidence="1 2">
    <name type="scientific">Xylaria curta</name>
    <dbReference type="NCBI Taxonomy" id="42375"/>
    <lineage>
        <taxon>Eukaryota</taxon>
        <taxon>Fungi</taxon>
        <taxon>Dikarya</taxon>
        <taxon>Ascomycota</taxon>
        <taxon>Pezizomycotina</taxon>
        <taxon>Sordariomycetes</taxon>
        <taxon>Xylariomycetidae</taxon>
        <taxon>Xylariales</taxon>
        <taxon>Xylariaceae</taxon>
        <taxon>Xylaria</taxon>
    </lineage>
</organism>
<evidence type="ECO:0000313" key="2">
    <source>
        <dbReference type="Proteomes" id="UP001143856"/>
    </source>
</evidence>
<proteinExistence type="predicted"/>
<reference evidence="1" key="1">
    <citation type="submission" date="2022-10" db="EMBL/GenBank/DDBJ databases">
        <title>Genome Sequence of Xylaria curta.</title>
        <authorList>
            <person name="Buettner E."/>
        </authorList>
    </citation>
    <scope>NUCLEOTIDE SEQUENCE</scope>
    <source>
        <strain evidence="1">Babe10</strain>
    </source>
</reference>
<accession>A0ACC1MH37</accession>
<evidence type="ECO:0000313" key="1">
    <source>
        <dbReference type="EMBL" id="KAJ2966307.1"/>
    </source>
</evidence>
<name>A0ACC1MH37_9PEZI</name>
<dbReference type="Proteomes" id="UP001143856">
    <property type="component" value="Unassembled WGS sequence"/>
</dbReference>
<gene>
    <name evidence="1" type="ORF">NUW58_g10693</name>
</gene>